<dbReference type="PROSITE" id="PS51257">
    <property type="entry name" value="PROKAR_LIPOPROTEIN"/>
    <property type="match status" value="1"/>
</dbReference>
<accession>A0A2P8E6K1</accession>
<protein>
    <submittedName>
        <fullName evidence="2">Uncharacterized protein</fullName>
    </submittedName>
</protein>
<evidence type="ECO:0000256" key="1">
    <source>
        <dbReference type="SAM" id="Coils"/>
    </source>
</evidence>
<sequence length="176" mass="20570">MKKAIIFIGTIIILTSCSKEKSVEERYLYEVDKVVDIETGDEYIMEEENEIIVVHTDGSKEIIPIEEAPFYGSTLSEDYLRYLEEKMRERKDKLLEEKKNEIKAMRRSRYASISDEELLKQFQKGHQEGIEMSRQMDMIAELIERGVVSSEEAPDLLEISPELIDFEIEIEKPIDN</sequence>
<name>A0A2P8E6K1_9BACT</name>
<proteinExistence type="predicted"/>
<dbReference type="EMBL" id="PYGF01000004">
    <property type="protein sequence ID" value="PSL05057.1"/>
    <property type="molecule type" value="Genomic_DNA"/>
</dbReference>
<evidence type="ECO:0000313" key="3">
    <source>
        <dbReference type="Proteomes" id="UP000240708"/>
    </source>
</evidence>
<gene>
    <name evidence="2" type="ORF">CLV48_104232</name>
</gene>
<dbReference type="OrthoDB" id="839172at2"/>
<dbReference type="RefSeq" id="WP_106567172.1">
    <property type="nucleotide sequence ID" value="NZ_JAUVYL010000043.1"/>
</dbReference>
<keyword evidence="3" id="KW-1185">Reference proteome</keyword>
<comment type="caution">
    <text evidence="2">The sequence shown here is derived from an EMBL/GenBank/DDBJ whole genome shotgun (WGS) entry which is preliminary data.</text>
</comment>
<dbReference type="AlphaFoldDB" id="A0A2P8E6K1"/>
<feature type="coiled-coil region" evidence="1">
    <location>
        <begin position="80"/>
        <end position="108"/>
    </location>
</feature>
<evidence type="ECO:0000313" key="2">
    <source>
        <dbReference type="EMBL" id="PSL05057.1"/>
    </source>
</evidence>
<keyword evidence="1" id="KW-0175">Coiled coil</keyword>
<dbReference type="Proteomes" id="UP000240708">
    <property type="component" value="Unassembled WGS sequence"/>
</dbReference>
<organism evidence="2 3">
    <name type="scientific">Cecembia rubra</name>
    <dbReference type="NCBI Taxonomy" id="1485585"/>
    <lineage>
        <taxon>Bacteria</taxon>
        <taxon>Pseudomonadati</taxon>
        <taxon>Bacteroidota</taxon>
        <taxon>Cytophagia</taxon>
        <taxon>Cytophagales</taxon>
        <taxon>Cyclobacteriaceae</taxon>
        <taxon>Cecembia</taxon>
    </lineage>
</organism>
<reference evidence="2 3" key="1">
    <citation type="submission" date="2018-03" db="EMBL/GenBank/DDBJ databases">
        <title>Genomic Encyclopedia of Archaeal and Bacterial Type Strains, Phase II (KMG-II): from individual species to whole genera.</title>
        <authorList>
            <person name="Goeker M."/>
        </authorList>
    </citation>
    <scope>NUCLEOTIDE SEQUENCE [LARGE SCALE GENOMIC DNA]</scope>
    <source>
        <strain evidence="2 3">DSM 28057</strain>
    </source>
</reference>